<gene>
    <name evidence="1" type="ORF">ABID27_001396</name>
</gene>
<dbReference type="EMBL" id="JBEPMK010000004">
    <property type="protein sequence ID" value="MET3644769.1"/>
    <property type="molecule type" value="Genomic_DNA"/>
</dbReference>
<dbReference type="Pfam" id="PF20207">
    <property type="entry name" value="DUF6568"/>
    <property type="match status" value="1"/>
</dbReference>
<dbReference type="Proteomes" id="UP001549055">
    <property type="component" value="Unassembled WGS sequence"/>
</dbReference>
<reference evidence="1 2" key="1">
    <citation type="submission" date="2024-06" db="EMBL/GenBank/DDBJ databases">
        <title>Genomic Encyclopedia of Type Strains, Phase IV (KMG-IV): sequencing the most valuable type-strain genomes for metagenomic binning, comparative biology and taxonomic classification.</title>
        <authorList>
            <person name="Goeker M."/>
        </authorList>
    </citation>
    <scope>NUCLEOTIDE SEQUENCE [LARGE SCALE GENOMIC DNA]</scope>
    <source>
        <strain evidence="1 2">DSM 15349</strain>
    </source>
</reference>
<sequence length="119" mass="13604">MFTPQEFLEQVQQFTTVTPAEAKELLQKKDGSILFIGRETCQYCRRFCKTLAQFAAEDKQTIYFLHSQSPDYSAAEIADLRNQYQVVTVPGFLFATPDGVRVRCDSSMTIDDIRTFTSL</sequence>
<dbReference type="InterPro" id="IPR036249">
    <property type="entry name" value="Thioredoxin-like_sf"/>
</dbReference>
<dbReference type="RefSeq" id="WP_253364889.1">
    <property type="nucleotide sequence ID" value="NZ_JALJXU010000004.1"/>
</dbReference>
<evidence type="ECO:0000313" key="1">
    <source>
        <dbReference type="EMBL" id="MET3644769.1"/>
    </source>
</evidence>
<name>A0ABV2JLH4_9STRE</name>
<proteinExistence type="predicted"/>
<keyword evidence="2" id="KW-1185">Reference proteome</keyword>
<organism evidence="1 2">
    <name type="scientific">Streptococcus gallinaceus</name>
    <dbReference type="NCBI Taxonomy" id="165758"/>
    <lineage>
        <taxon>Bacteria</taxon>
        <taxon>Bacillati</taxon>
        <taxon>Bacillota</taxon>
        <taxon>Bacilli</taxon>
        <taxon>Lactobacillales</taxon>
        <taxon>Streptococcaceae</taxon>
        <taxon>Streptococcus</taxon>
    </lineage>
</organism>
<accession>A0ABV2JLH4</accession>
<comment type="caution">
    <text evidence="1">The sequence shown here is derived from an EMBL/GenBank/DDBJ whole genome shotgun (WGS) entry which is preliminary data.</text>
</comment>
<dbReference type="InterPro" id="IPR046698">
    <property type="entry name" value="PedC-like"/>
</dbReference>
<evidence type="ECO:0000313" key="2">
    <source>
        <dbReference type="Proteomes" id="UP001549055"/>
    </source>
</evidence>
<dbReference type="Gene3D" id="3.40.30.10">
    <property type="entry name" value="Glutaredoxin"/>
    <property type="match status" value="1"/>
</dbReference>
<protein>
    <submittedName>
        <fullName evidence="1">Bacteriocin transport accessory protein</fullName>
    </submittedName>
</protein>
<dbReference type="SUPFAM" id="SSF52833">
    <property type="entry name" value="Thioredoxin-like"/>
    <property type="match status" value="1"/>
</dbReference>